<comment type="subcellular location">
    <subcellularLocation>
        <location evidence="1">Membrane</location>
        <topology evidence="1">Single-pass type I membrane protein</topology>
    </subcellularLocation>
</comment>
<dbReference type="InterPro" id="IPR013783">
    <property type="entry name" value="Ig-like_fold"/>
</dbReference>
<keyword evidence="11" id="KW-1185">Reference proteome</keyword>
<keyword evidence="4" id="KW-1133">Transmembrane helix</keyword>
<dbReference type="PROSITE" id="PS00290">
    <property type="entry name" value="IG_MHC"/>
    <property type="match status" value="1"/>
</dbReference>
<dbReference type="GO" id="GO:0042613">
    <property type="term" value="C:MHC class II protein complex"/>
    <property type="evidence" value="ECO:0007669"/>
    <property type="project" value="UniProtKB-KW"/>
</dbReference>
<feature type="non-terminal residue" evidence="10">
    <location>
        <position position="1"/>
    </location>
</feature>
<evidence type="ECO:0000256" key="5">
    <source>
        <dbReference type="ARBA" id="ARBA00023130"/>
    </source>
</evidence>
<gene>
    <name evidence="10" type="primary">H2dmb1</name>
    <name evidence="10" type="ORF">CRYUND_R08169</name>
</gene>
<keyword evidence="3" id="KW-0391">Immunity</keyword>
<evidence type="ECO:0000256" key="7">
    <source>
        <dbReference type="ARBA" id="ARBA00023180"/>
    </source>
</evidence>
<keyword evidence="2" id="KW-0812">Transmembrane</keyword>
<dbReference type="Proteomes" id="UP000534426">
    <property type="component" value="Unassembled WGS sequence"/>
</dbReference>
<dbReference type="InterPro" id="IPR007110">
    <property type="entry name" value="Ig-like_dom"/>
</dbReference>
<evidence type="ECO:0000256" key="2">
    <source>
        <dbReference type="ARBA" id="ARBA00022692"/>
    </source>
</evidence>
<dbReference type="InterPro" id="IPR003006">
    <property type="entry name" value="Ig/MHC_CS"/>
</dbReference>
<dbReference type="CDD" id="cd21002">
    <property type="entry name" value="IgC1_MHC_II_beta_HLA-DM"/>
    <property type="match status" value="1"/>
</dbReference>
<dbReference type="SUPFAM" id="SSF48726">
    <property type="entry name" value="Immunoglobulin"/>
    <property type="match status" value="1"/>
</dbReference>
<accession>A0A7K4M0S8</accession>
<feature type="non-terminal residue" evidence="10">
    <location>
        <position position="190"/>
    </location>
</feature>
<evidence type="ECO:0000256" key="1">
    <source>
        <dbReference type="ARBA" id="ARBA00004479"/>
    </source>
</evidence>
<keyword evidence="7" id="KW-0325">Glycoprotein</keyword>
<comment type="caution">
    <text evidence="10">The sequence shown here is derived from an EMBL/GenBank/DDBJ whole genome shotgun (WGS) entry which is preliminary data.</text>
</comment>
<dbReference type="GO" id="GO:0002250">
    <property type="term" value="P:adaptive immune response"/>
    <property type="evidence" value="ECO:0007669"/>
    <property type="project" value="UniProtKB-KW"/>
</dbReference>
<dbReference type="PROSITE" id="PS50835">
    <property type="entry name" value="IG_LIKE"/>
    <property type="match status" value="1"/>
</dbReference>
<feature type="domain" description="Ig-like" evidence="9">
    <location>
        <begin position="98"/>
        <end position="187"/>
    </location>
</feature>
<evidence type="ECO:0000313" key="10">
    <source>
        <dbReference type="EMBL" id="NWJ10142.1"/>
    </source>
</evidence>
<dbReference type="EMBL" id="VWPW01029052">
    <property type="protein sequence ID" value="NWJ10142.1"/>
    <property type="molecule type" value="Genomic_DNA"/>
</dbReference>
<dbReference type="InterPro" id="IPR011162">
    <property type="entry name" value="MHC_I/II-like_Ag-recog"/>
</dbReference>
<name>A0A7K4M0S8_9AVES</name>
<dbReference type="GO" id="GO:0002504">
    <property type="term" value="P:antigen processing and presentation of peptide or polysaccharide antigen via MHC class II"/>
    <property type="evidence" value="ECO:0007669"/>
    <property type="project" value="UniProtKB-KW"/>
</dbReference>
<keyword evidence="8" id="KW-0491">MHC II</keyword>
<dbReference type="AlphaFoldDB" id="A0A7K4M0S8"/>
<dbReference type="InterPro" id="IPR036179">
    <property type="entry name" value="Ig-like_dom_sf"/>
</dbReference>
<dbReference type="PANTHER" id="PTHR19944:SF65">
    <property type="entry name" value="HLA CLASS II HISTOCOMPATIBILITY ANTIGEN, DM BETA CHAIN"/>
    <property type="match status" value="1"/>
</dbReference>
<keyword evidence="5" id="KW-1064">Adaptive immunity</keyword>
<proteinExistence type="predicted"/>
<dbReference type="InterPro" id="IPR050160">
    <property type="entry name" value="MHC/Immunoglobulin"/>
</dbReference>
<sequence>PPTGAFVVQLTSWCPLAPNGSALAFGFTIAFNKYALVRYEGGRFVECDAGLLNEVASRLATILNNGTEWTQRTEERRGACHDVAHALWPHTALRRTPPQAAIIPVDTGNARAPVRLTCHVWGFYPRDVTVIWLRNDDVLSPGDHPVIEATSNGDWTYQTRVTLTVAPEAGDVFTCSVQHVSLEEPLLVDW</sequence>
<evidence type="ECO:0000259" key="9">
    <source>
        <dbReference type="PROSITE" id="PS50835"/>
    </source>
</evidence>
<evidence type="ECO:0000256" key="3">
    <source>
        <dbReference type="ARBA" id="ARBA00022859"/>
    </source>
</evidence>
<protein>
    <submittedName>
        <fullName evidence="10">DMB protein</fullName>
    </submittedName>
</protein>
<keyword evidence="6" id="KW-0472">Membrane</keyword>
<evidence type="ECO:0000256" key="8">
    <source>
        <dbReference type="ARBA" id="ARBA00023182"/>
    </source>
</evidence>
<evidence type="ECO:0000256" key="4">
    <source>
        <dbReference type="ARBA" id="ARBA00022989"/>
    </source>
</evidence>
<dbReference type="PANTHER" id="PTHR19944">
    <property type="entry name" value="MHC CLASS II-RELATED"/>
    <property type="match status" value="1"/>
</dbReference>
<dbReference type="SUPFAM" id="SSF54452">
    <property type="entry name" value="MHC antigen-recognition domain"/>
    <property type="match status" value="1"/>
</dbReference>
<dbReference type="Gene3D" id="2.60.40.10">
    <property type="entry name" value="Immunoglobulins"/>
    <property type="match status" value="1"/>
</dbReference>
<dbReference type="InterPro" id="IPR003597">
    <property type="entry name" value="Ig_C1-set"/>
</dbReference>
<dbReference type="Pfam" id="PF07654">
    <property type="entry name" value="C1-set"/>
    <property type="match status" value="1"/>
</dbReference>
<dbReference type="InterPro" id="IPR014745">
    <property type="entry name" value="MHC_II_a/b_N"/>
</dbReference>
<organism evidence="10 11">
    <name type="scientific">Crypturellus undulatus</name>
    <dbReference type="NCBI Taxonomy" id="48396"/>
    <lineage>
        <taxon>Eukaryota</taxon>
        <taxon>Metazoa</taxon>
        <taxon>Chordata</taxon>
        <taxon>Craniata</taxon>
        <taxon>Vertebrata</taxon>
        <taxon>Euteleostomi</taxon>
        <taxon>Archelosauria</taxon>
        <taxon>Archosauria</taxon>
        <taxon>Dinosauria</taxon>
        <taxon>Saurischia</taxon>
        <taxon>Theropoda</taxon>
        <taxon>Coelurosauria</taxon>
        <taxon>Aves</taxon>
        <taxon>Palaeognathae</taxon>
        <taxon>Tinamiformes</taxon>
        <taxon>Tinamidae</taxon>
        <taxon>Crypturellus</taxon>
    </lineage>
</organism>
<evidence type="ECO:0000256" key="6">
    <source>
        <dbReference type="ARBA" id="ARBA00023136"/>
    </source>
</evidence>
<evidence type="ECO:0000313" key="11">
    <source>
        <dbReference type="Proteomes" id="UP000534426"/>
    </source>
</evidence>
<dbReference type="Gene3D" id="3.10.320.10">
    <property type="entry name" value="Class II Histocompatibility Antigen, M Beta Chain, Chain B, domain 1"/>
    <property type="match status" value="1"/>
</dbReference>
<reference evidence="10 11" key="1">
    <citation type="submission" date="2019-09" db="EMBL/GenBank/DDBJ databases">
        <title>Bird 10,000 Genomes (B10K) Project - Family phase.</title>
        <authorList>
            <person name="Zhang G."/>
        </authorList>
    </citation>
    <scope>NUCLEOTIDE SEQUENCE [LARGE SCALE GENOMIC DNA]</scope>
    <source>
        <strain evidence="10">B10K-MSB-37135</strain>
        <tissue evidence="10">Heart</tissue>
    </source>
</reference>
<dbReference type="SMART" id="SM00407">
    <property type="entry name" value="IGc1"/>
    <property type="match status" value="1"/>
</dbReference>